<feature type="region of interest" description="Disordered" evidence="2">
    <location>
        <begin position="476"/>
        <end position="499"/>
    </location>
</feature>
<dbReference type="Proteomes" id="UP000002668">
    <property type="component" value="Genome"/>
</dbReference>
<gene>
    <name evidence="3" type="ORF">LEMA_P107760.1</name>
</gene>
<dbReference type="AlphaFoldDB" id="E4ZYI5"/>
<dbReference type="eggNOG" id="ENOG502T5ZX">
    <property type="taxonomic scope" value="Eukaryota"/>
</dbReference>
<feature type="coiled-coil region" evidence="1">
    <location>
        <begin position="239"/>
        <end position="266"/>
    </location>
</feature>
<name>E4ZYI5_LEPMJ</name>
<accession>E4ZYI5</accession>
<keyword evidence="4" id="KW-1185">Reference proteome</keyword>
<dbReference type="InParanoid" id="E4ZYI5"/>
<dbReference type="OrthoDB" id="3684850at2759"/>
<sequence>MLRKMVVWKNKLTLGLTICCTESCGRKSVLDANIRISMRPLTPMHGAPICKDSWSKHIALVNTEMRAYKASGTCVHHWEYDVTHREPGDLSKFTRALVYLDFHTKSCATKELQDLDRYFGLLETKTKRKLKASACLDAVTANIANEWMAKNQNTTGNNISQGETFRNLRPTFFEAWRKAWHQLQEEQTAMEEVLKLFAYKLLYAGVEIWNCKPKCMHDESLCESLDAANDAIHTLNASLRRQDESIRALKLELKAAKDKTLETERMLKYSKRDVEKTYYEDVQKRVESRVADVKLELSDRLSTAESKALQYDKTKEENTALQLRVARLEKDSDIHRQARDDFEQQLKTRGEELSLLREGYEQLRTDVSRLQVDNNTLQVDIDDLKDEQKKVKREGDALREKLESTTISKNGTPSIMPIVAVTSFDRQIAALQHLDGLVSIWENALHAAIAKKDQSLAAKTATGIKVREAKAQVMQLKNARKPQNEQSPKSDERVGSPVPIPAKTTVAWTANTPRPNELPRLNNKPLVAKEAFPALGRRVTVSHMGGGILAWKTLRVVDGKAKAKKREDASK</sequence>
<reference evidence="4" key="1">
    <citation type="journal article" date="2011" name="Nat. Commun.">
        <title>Effector diversification within compartments of the Leptosphaeria maculans genome affected by Repeat-Induced Point mutations.</title>
        <authorList>
            <person name="Rouxel T."/>
            <person name="Grandaubert J."/>
            <person name="Hane J.K."/>
            <person name="Hoede C."/>
            <person name="van de Wouw A.P."/>
            <person name="Couloux A."/>
            <person name="Dominguez V."/>
            <person name="Anthouard V."/>
            <person name="Bally P."/>
            <person name="Bourras S."/>
            <person name="Cozijnsen A.J."/>
            <person name="Ciuffetti L.M."/>
            <person name="Degrave A."/>
            <person name="Dilmaghani A."/>
            <person name="Duret L."/>
            <person name="Fudal I."/>
            <person name="Goodwin S.B."/>
            <person name="Gout L."/>
            <person name="Glaser N."/>
            <person name="Linglin J."/>
            <person name="Kema G.H.J."/>
            <person name="Lapalu N."/>
            <person name="Lawrence C.B."/>
            <person name="May K."/>
            <person name="Meyer M."/>
            <person name="Ollivier B."/>
            <person name="Poulain J."/>
            <person name="Schoch C.L."/>
            <person name="Simon A."/>
            <person name="Spatafora J.W."/>
            <person name="Stachowiak A."/>
            <person name="Turgeon B.G."/>
            <person name="Tyler B.M."/>
            <person name="Vincent D."/>
            <person name="Weissenbach J."/>
            <person name="Amselem J."/>
            <person name="Quesneville H."/>
            <person name="Oliver R.P."/>
            <person name="Wincker P."/>
            <person name="Balesdent M.-H."/>
            <person name="Howlett B.J."/>
        </authorList>
    </citation>
    <scope>NUCLEOTIDE SEQUENCE [LARGE SCALE GENOMIC DNA]</scope>
    <source>
        <strain evidence="4">JN3 / isolate v23.1.3 / race Av1-4-5-6-7-8</strain>
    </source>
</reference>
<dbReference type="VEuPathDB" id="FungiDB:LEMA_P107760.1"/>
<evidence type="ECO:0000313" key="4">
    <source>
        <dbReference type="Proteomes" id="UP000002668"/>
    </source>
</evidence>
<proteinExistence type="predicted"/>
<evidence type="ECO:0000313" key="3">
    <source>
        <dbReference type="EMBL" id="CBX96511.1"/>
    </source>
</evidence>
<protein>
    <submittedName>
        <fullName evidence="3">Uncharacterized protein</fullName>
    </submittedName>
</protein>
<keyword evidence="1" id="KW-0175">Coiled coil</keyword>
<evidence type="ECO:0000256" key="1">
    <source>
        <dbReference type="SAM" id="Coils"/>
    </source>
</evidence>
<evidence type="ECO:0000256" key="2">
    <source>
        <dbReference type="SAM" id="MobiDB-lite"/>
    </source>
</evidence>
<dbReference type="HOGENOM" id="CLU_477396_0_0_1"/>
<feature type="coiled-coil region" evidence="1">
    <location>
        <begin position="311"/>
        <end position="401"/>
    </location>
</feature>
<dbReference type="EMBL" id="FP929129">
    <property type="protein sequence ID" value="CBX96511.1"/>
    <property type="molecule type" value="Genomic_DNA"/>
</dbReference>
<organism evidence="4">
    <name type="scientific">Leptosphaeria maculans (strain JN3 / isolate v23.1.3 / race Av1-4-5-6-7-8)</name>
    <name type="common">Blackleg fungus</name>
    <name type="synonym">Phoma lingam</name>
    <dbReference type="NCBI Taxonomy" id="985895"/>
    <lineage>
        <taxon>Eukaryota</taxon>
        <taxon>Fungi</taxon>
        <taxon>Dikarya</taxon>
        <taxon>Ascomycota</taxon>
        <taxon>Pezizomycotina</taxon>
        <taxon>Dothideomycetes</taxon>
        <taxon>Pleosporomycetidae</taxon>
        <taxon>Pleosporales</taxon>
        <taxon>Pleosporineae</taxon>
        <taxon>Leptosphaeriaceae</taxon>
        <taxon>Plenodomus</taxon>
        <taxon>Plenodomus lingam/Leptosphaeria maculans species complex</taxon>
    </lineage>
</organism>